<evidence type="ECO:0000313" key="3">
    <source>
        <dbReference type="Proteomes" id="UP000327085"/>
    </source>
</evidence>
<organism evidence="2 3">
    <name type="scientific">Prunus dulcis</name>
    <name type="common">Almond</name>
    <name type="synonym">Amygdalus dulcis</name>
    <dbReference type="NCBI Taxonomy" id="3755"/>
    <lineage>
        <taxon>Eukaryota</taxon>
        <taxon>Viridiplantae</taxon>
        <taxon>Streptophyta</taxon>
        <taxon>Embryophyta</taxon>
        <taxon>Tracheophyta</taxon>
        <taxon>Spermatophyta</taxon>
        <taxon>Magnoliopsida</taxon>
        <taxon>eudicotyledons</taxon>
        <taxon>Gunneridae</taxon>
        <taxon>Pentapetalae</taxon>
        <taxon>rosids</taxon>
        <taxon>fabids</taxon>
        <taxon>Rosales</taxon>
        <taxon>Rosaceae</taxon>
        <taxon>Amygdaloideae</taxon>
        <taxon>Amygdaleae</taxon>
        <taxon>Prunus</taxon>
    </lineage>
</organism>
<dbReference type="Gramene" id="VVA38578">
    <property type="protein sequence ID" value="VVA38578"/>
    <property type="gene ID" value="Prudul26B011622"/>
</dbReference>
<sequence>RETQADPKAKGKAKMYSEMTKALNEKIPIGEEPPKAIVLCNRCQCEVSLEVVPPKAKEPSREPTRESAKEQVQTVRPKSAGMNMIKSPAKNYGPHSPRDMTEIRPNKRLLH</sequence>
<evidence type="ECO:0000256" key="1">
    <source>
        <dbReference type="SAM" id="MobiDB-lite"/>
    </source>
</evidence>
<feature type="non-terminal residue" evidence="2">
    <location>
        <position position="1"/>
    </location>
</feature>
<accession>A0A5E4GGC0</accession>
<dbReference type="Proteomes" id="UP000327085">
    <property type="component" value="Unassembled WGS sequence"/>
</dbReference>
<dbReference type="EMBL" id="CABIKO010000659">
    <property type="protein sequence ID" value="VVA38578.1"/>
    <property type="molecule type" value="Genomic_DNA"/>
</dbReference>
<feature type="compositionally biased region" description="Basic and acidic residues" evidence="1">
    <location>
        <begin position="96"/>
        <end position="105"/>
    </location>
</feature>
<evidence type="ECO:0000313" key="2">
    <source>
        <dbReference type="EMBL" id="VVA38578.1"/>
    </source>
</evidence>
<feature type="non-terminal residue" evidence="2">
    <location>
        <position position="111"/>
    </location>
</feature>
<feature type="region of interest" description="Disordered" evidence="1">
    <location>
        <begin position="53"/>
        <end position="111"/>
    </location>
</feature>
<dbReference type="AlphaFoldDB" id="A0A5E4GGC0"/>
<proteinExistence type="predicted"/>
<reference evidence="3" key="1">
    <citation type="journal article" date="2020" name="Plant J.">
        <title>Transposons played a major role in the diversification between the closely related almond and peach genomes: results from the almond genome sequence.</title>
        <authorList>
            <person name="Alioto T."/>
            <person name="Alexiou K.G."/>
            <person name="Bardil A."/>
            <person name="Barteri F."/>
            <person name="Castanera R."/>
            <person name="Cruz F."/>
            <person name="Dhingra A."/>
            <person name="Duval H."/>
            <person name="Fernandez I Marti A."/>
            <person name="Frias L."/>
            <person name="Galan B."/>
            <person name="Garcia J.L."/>
            <person name="Howad W."/>
            <person name="Gomez-Garrido J."/>
            <person name="Gut M."/>
            <person name="Julca I."/>
            <person name="Morata J."/>
            <person name="Puigdomenech P."/>
            <person name="Ribeca P."/>
            <person name="Rubio Cabetas M.J."/>
            <person name="Vlasova A."/>
            <person name="Wirthensohn M."/>
            <person name="Garcia-Mas J."/>
            <person name="Gabaldon T."/>
            <person name="Casacuberta J.M."/>
            <person name="Arus P."/>
        </authorList>
    </citation>
    <scope>NUCLEOTIDE SEQUENCE [LARGE SCALE GENOMIC DNA]</scope>
    <source>
        <strain evidence="3">cv. Texas</strain>
    </source>
</reference>
<feature type="compositionally biased region" description="Basic and acidic residues" evidence="1">
    <location>
        <begin position="55"/>
        <end position="69"/>
    </location>
</feature>
<protein>
    <submittedName>
        <fullName evidence="2">Uncharacterized protein</fullName>
    </submittedName>
</protein>
<name>A0A5E4GGC0_PRUDU</name>
<dbReference type="InParanoid" id="A0A5E4GGC0"/>
<gene>
    <name evidence="2" type="ORF">ALMOND_2B011622</name>
</gene>